<dbReference type="SMART" id="SM00530">
    <property type="entry name" value="HTH_XRE"/>
    <property type="match status" value="1"/>
</dbReference>
<dbReference type="Gene3D" id="1.10.260.40">
    <property type="entry name" value="lambda repressor-like DNA-binding domains"/>
    <property type="match status" value="1"/>
</dbReference>
<sequence>MLIEGTQCLLREVTMTDTVPIGRRVAYWRARRRMSQQVFADRLGKSKSWVDKVERGVRALDKVSTLRDIAAALRIDQALLLGQDSRPAEVTTRVEGVESIRAALSAYDIALDRPAARRDVPDAARLARGVAHAWTSFQHARYPALIDLLPELLAGAQRGNAHDPAAGPVSLVEAYRVTASLLVKLGETELAWLAADRAMTVATGDPLLVAAATVQLGQVLRAAGRAREAGTATLAAAYRIGTPDLDVARLSLCGTLLVQAALAAARHGDDRAAAVRVDEAADLAAEVGDGNDHHHTGFGPTVVALARVTVAIDLGTPDEAIARHEAAVGRDGWRWLPPEHRAAHLIDAGRAYLQVADPVNAARVLLEADRTAPAEVRHRPAARNVLAATVRHPGAPATIVALAATLGVSRR</sequence>
<dbReference type="Proteomes" id="UP000198707">
    <property type="component" value="Unassembled WGS sequence"/>
</dbReference>
<evidence type="ECO:0000259" key="1">
    <source>
        <dbReference type="PROSITE" id="PS50943"/>
    </source>
</evidence>
<keyword evidence="3" id="KW-1185">Reference proteome</keyword>
<dbReference type="Pfam" id="PF13560">
    <property type="entry name" value="HTH_31"/>
    <property type="match status" value="1"/>
</dbReference>
<protein>
    <submittedName>
        <fullName evidence="2">Transcriptional regulator, contains XRE-family HTH domain</fullName>
    </submittedName>
</protein>
<feature type="domain" description="HTH cro/C1-type" evidence="1">
    <location>
        <begin position="25"/>
        <end position="80"/>
    </location>
</feature>
<organism evidence="2 3">
    <name type="scientific">Micromonospora phaseoli</name>
    <dbReference type="NCBI Taxonomy" id="1144548"/>
    <lineage>
        <taxon>Bacteria</taxon>
        <taxon>Bacillati</taxon>
        <taxon>Actinomycetota</taxon>
        <taxon>Actinomycetes</taxon>
        <taxon>Micromonosporales</taxon>
        <taxon>Micromonosporaceae</taxon>
        <taxon>Micromonospora</taxon>
    </lineage>
</organism>
<proteinExistence type="predicted"/>
<dbReference type="InterPro" id="IPR010982">
    <property type="entry name" value="Lambda_DNA-bd_dom_sf"/>
</dbReference>
<dbReference type="InterPro" id="IPR001387">
    <property type="entry name" value="Cro/C1-type_HTH"/>
</dbReference>
<dbReference type="CDD" id="cd00093">
    <property type="entry name" value="HTH_XRE"/>
    <property type="match status" value="1"/>
</dbReference>
<accession>A0A1H6V1Z1</accession>
<reference evidence="3" key="1">
    <citation type="submission" date="2016-10" db="EMBL/GenBank/DDBJ databases">
        <authorList>
            <person name="Varghese N."/>
            <person name="Submissions S."/>
        </authorList>
    </citation>
    <scope>NUCLEOTIDE SEQUENCE [LARGE SCALE GENOMIC DNA]</scope>
    <source>
        <strain evidence="3">CGMCC 4.7038</strain>
    </source>
</reference>
<dbReference type="STRING" id="1144548.SAMN05443287_102348"/>
<evidence type="ECO:0000313" key="2">
    <source>
        <dbReference type="EMBL" id="SEI94630.1"/>
    </source>
</evidence>
<dbReference type="SUPFAM" id="SSF47413">
    <property type="entry name" value="lambda repressor-like DNA-binding domains"/>
    <property type="match status" value="1"/>
</dbReference>
<dbReference type="AlphaFoldDB" id="A0A1H6V1Z1"/>
<dbReference type="PROSITE" id="PS50943">
    <property type="entry name" value="HTH_CROC1"/>
    <property type="match status" value="1"/>
</dbReference>
<dbReference type="EMBL" id="FNYV01000002">
    <property type="protein sequence ID" value="SEI94630.1"/>
    <property type="molecule type" value="Genomic_DNA"/>
</dbReference>
<gene>
    <name evidence="2" type="ORF">SAMN05443287_102348</name>
</gene>
<name>A0A1H6V1Z1_9ACTN</name>
<evidence type="ECO:0000313" key="3">
    <source>
        <dbReference type="Proteomes" id="UP000198707"/>
    </source>
</evidence>
<dbReference type="GO" id="GO:0003677">
    <property type="term" value="F:DNA binding"/>
    <property type="evidence" value="ECO:0007669"/>
    <property type="project" value="InterPro"/>
</dbReference>